<sequence>MHHNIESNGDHKSQLNFKITGLSKLYNLSEKYSGSKNDNLSFKFNIFQQKCKIVNITDENDLASSIFIMFVDEALEFYHLRCGGSHNTEQVINTMREQFEGPQKQRNAQTEWNKTTLRAFSLKYPDKSLPNVFEIMVKQLRKMQLCLRSNFQDEITLRDKILEAVSNTPECQSACLIPEESLNSVINNIRGAIGMSASHESNVDEAMFVNRKFHNEKRNGFQNKNSRFEQSYNQPTKSFDPRIKRCYCCKKIGCRSWRHTKKEQRDAKERFYQRHTSDNQKKFQQFLIEYEGITDDDLDEETMILDKISVEDNEEPISGLFITAQDYDYSDQETNQTYTTSQHHNI</sequence>
<organism evidence="1 2">
    <name type="scientific">Uncinula necator</name>
    <name type="common">Grape powdery mildew</name>
    <dbReference type="NCBI Taxonomy" id="52586"/>
    <lineage>
        <taxon>Eukaryota</taxon>
        <taxon>Fungi</taxon>
        <taxon>Dikarya</taxon>
        <taxon>Ascomycota</taxon>
        <taxon>Pezizomycotina</taxon>
        <taxon>Leotiomycetes</taxon>
        <taxon>Erysiphales</taxon>
        <taxon>Erysiphaceae</taxon>
        <taxon>Erysiphe</taxon>
    </lineage>
</organism>
<evidence type="ECO:0000313" key="2">
    <source>
        <dbReference type="Proteomes" id="UP000030854"/>
    </source>
</evidence>
<protein>
    <submittedName>
        <fullName evidence="1">Putative glycosyl</fullName>
    </submittedName>
</protein>
<name>A0A0B1NW32_UNCNE</name>
<accession>A0A0B1NW32</accession>
<proteinExistence type="predicted"/>
<dbReference type="AlphaFoldDB" id="A0A0B1NW32"/>
<evidence type="ECO:0000313" key="1">
    <source>
        <dbReference type="EMBL" id="KHJ30178.1"/>
    </source>
</evidence>
<gene>
    <name evidence="1" type="ORF">EV44_g3561</name>
</gene>
<reference evidence="1 2" key="1">
    <citation type="journal article" date="2014" name="BMC Genomics">
        <title>Adaptive genomic structural variation in the grape powdery mildew pathogen, Erysiphe necator.</title>
        <authorList>
            <person name="Jones L."/>
            <person name="Riaz S."/>
            <person name="Morales-Cruz A."/>
            <person name="Amrine K.C."/>
            <person name="McGuire B."/>
            <person name="Gubler W.D."/>
            <person name="Walker M.A."/>
            <person name="Cantu D."/>
        </authorList>
    </citation>
    <scope>NUCLEOTIDE SEQUENCE [LARGE SCALE GENOMIC DNA]</scope>
    <source>
        <strain evidence="2">c</strain>
    </source>
</reference>
<dbReference type="EMBL" id="JNVN01004859">
    <property type="protein sequence ID" value="KHJ30178.1"/>
    <property type="molecule type" value="Genomic_DNA"/>
</dbReference>
<keyword evidence="2" id="KW-1185">Reference proteome</keyword>
<dbReference type="HOGENOM" id="CLU_802132_0_0_1"/>
<dbReference type="Proteomes" id="UP000030854">
    <property type="component" value="Unassembled WGS sequence"/>
</dbReference>
<comment type="caution">
    <text evidence="1">The sequence shown here is derived from an EMBL/GenBank/DDBJ whole genome shotgun (WGS) entry which is preliminary data.</text>
</comment>